<feature type="chain" id="PRO_5046765201" evidence="2">
    <location>
        <begin position="29"/>
        <end position="175"/>
    </location>
</feature>
<evidence type="ECO:0000256" key="1">
    <source>
        <dbReference type="SAM" id="MobiDB-lite"/>
    </source>
</evidence>
<dbReference type="EMBL" id="BAAAEW010000026">
    <property type="protein sequence ID" value="GAA0761361.1"/>
    <property type="molecule type" value="Genomic_DNA"/>
</dbReference>
<dbReference type="Proteomes" id="UP001500279">
    <property type="component" value="Unassembled WGS sequence"/>
</dbReference>
<protein>
    <submittedName>
        <fullName evidence="3">Uncharacterized protein</fullName>
    </submittedName>
</protein>
<keyword evidence="2" id="KW-0732">Signal</keyword>
<name>A0ABN1KBQ9_9BURK</name>
<organism evidence="3 4">
    <name type="scientific">Ideonella azotifigens</name>
    <dbReference type="NCBI Taxonomy" id="513160"/>
    <lineage>
        <taxon>Bacteria</taxon>
        <taxon>Pseudomonadati</taxon>
        <taxon>Pseudomonadota</taxon>
        <taxon>Betaproteobacteria</taxon>
        <taxon>Burkholderiales</taxon>
        <taxon>Sphaerotilaceae</taxon>
        <taxon>Ideonella</taxon>
    </lineage>
</organism>
<accession>A0ABN1KBQ9</accession>
<evidence type="ECO:0000256" key="2">
    <source>
        <dbReference type="SAM" id="SignalP"/>
    </source>
</evidence>
<comment type="caution">
    <text evidence="3">The sequence shown here is derived from an EMBL/GenBank/DDBJ whole genome shotgun (WGS) entry which is preliminary data.</text>
</comment>
<feature type="signal peptide" evidence="2">
    <location>
        <begin position="1"/>
        <end position="28"/>
    </location>
</feature>
<keyword evidence="4" id="KW-1185">Reference proteome</keyword>
<reference evidence="4" key="1">
    <citation type="journal article" date="2019" name="Int. J. Syst. Evol. Microbiol.">
        <title>The Global Catalogue of Microorganisms (GCM) 10K type strain sequencing project: providing services to taxonomists for standard genome sequencing and annotation.</title>
        <authorList>
            <consortium name="The Broad Institute Genomics Platform"/>
            <consortium name="The Broad Institute Genome Sequencing Center for Infectious Disease"/>
            <person name="Wu L."/>
            <person name="Ma J."/>
        </authorList>
    </citation>
    <scope>NUCLEOTIDE SEQUENCE [LARGE SCALE GENOMIC DNA]</scope>
    <source>
        <strain evidence="4">JCM 15503</strain>
    </source>
</reference>
<proteinExistence type="predicted"/>
<evidence type="ECO:0000313" key="4">
    <source>
        <dbReference type="Proteomes" id="UP001500279"/>
    </source>
</evidence>
<dbReference type="RefSeq" id="WP_231012889.1">
    <property type="nucleotide sequence ID" value="NZ_JAJNKD010000019.1"/>
</dbReference>
<evidence type="ECO:0000313" key="3">
    <source>
        <dbReference type="EMBL" id="GAA0761361.1"/>
    </source>
</evidence>
<sequence>MQSRFGASVPCRLAAAGLLVLFTSLASAAPVKVFNLVMMQSEDELQGRMPSVQALSAYSAAVQAAIRNVAAANDSLPSVGGFIVVAVRPGKRSNAWLDFEPALPPGVAAALVADIRKVPPLEVQGGPLVFAIKLGFAEGIPPQRMAPSPPEWKAATAKAGKPMDTAELVERAWRD</sequence>
<gene>
    <name evidence="3" type="ORF">GCM10009107_45050</name>
</gene>
<feature type="region of interest" description="Disordered" evidence="1">
    <location>
        <begin position="145"/>
        <end position="164"/>
    </location>
</feature>